<reference evidence="1" key="1">
    <citation type="submission" date="2020-05" db="EMBL/GenBank/DDBJ databases">
        <authorList>
            <person name="Chiriac C."/>
            <person name="Salcher M."/>
            <person name="Ghai R."/>
            <person name="Kavagutti S V."/>
        </authorList>
    </citation>
    <scope>NUCLEOTIDE SEQUENCE</scope>
</reference>
<evidence type="ECO:0000313" key="1">
    <source>
        <dbReference type="EMBL" id="CAB5222157.1"/>
    </source>
</evidence>
<gene>
    <name evidence="1" type="ORF">UFOVP362_9</name>
</gene>
<sequence>MSFLDNYEDVAARISRLWATHPTARVQTNIIDFNAEKGYVLIQAQIFREYEDLQPSATDYAFGNVATYNVNMKKFFIEDTVTSAIGRAIGLLLGADKRPTRQDMEKVETISAKVANSTADDYDPWAVKFGEIPSYKTAGEAEQSGIPSLGSSMDEIAKQLGGELVAEAPQCAHGHRIWKQAHEGAPKNWGGYFCTERTKATQCAPNWYVLASDGKWKPQV</sequence>
<accession>A0A6J7WWL5</accession>
<proteinExistence type="predicted"/>
<name>A0A6J7WWL5_9CAUD</name>
<organism evidence="1">
    <name type="scientific">uncultured Caudovirales phage</name>
    <dbReference type="NCBI Taxonomy" id="2100421"/>
    <lineage>
        <taxon>Viruses</taxon>
        <taxon>Duplodnaviria</taxon>
        <taxon>Heunggongvirae</taxon>
        <taxon>Uroviricota</taxon>
        <taxon>Caudoviricetes</taxon>
        <taxon>Peduoviridae</taxon>
        <taxon>Maltschvirus</taxon>
        <taxon>Maltschvirus maltsch</taxon>
    </lineage>
</organism>
<protein>
    <submittedName>
        <fullName evidence="1">Uncharacterized protein</fullName>
    </submittedName>
</protein>
<dbReference type="EMBL" id="LR798299">
    <property type="protein sequence ID" value="CAB5222157.1"/>
    <property type="molecule type" value="Genomic_DNA"/>
</dbReference>